<protein>
    <submittedName>
        <fullName evidence="2">DUF5412 family protein</fullName>
    </submittedName>
</protein>
<keyword evidence="3" id="KW-1185">Reference proteome</keyword>
<dbReference type="EMBL" id="JASTZU010000024">
    <property type="protein sequence ID" value="MDL4840234.1"/>
    <property type="molecule type" value="Genomic_DNA"/>
</dbReference>
<keyword evidence="1" id="KW-1133">Transmembrane helix</keyword>
<dbReference type="RefSeq" id="WP_285931270.1">
    <property type="nucleotide sequence ID" value="NZ_JASTZU010000024.1"/>
</dbReference>
<sequence>MKRYSLMSFYMCLLCLILSLTLILSSWTIIPSYVLWLIALIALIAGIKGFKDRINKISKIRSWFTVITSLLLLISLSLVLLFGTLRTLVISEEFIKESKSPDGTYTVEFYLTNGGATTAFRVIGKLDGPLWSEKLLYGDYRMDHAKVEWVNNHTISINNHVLNLKKDETYSD</sequence>
<reference evidence="2 3" key="1">
    <citation type="submission" date="2023-06" db="EMBL/GenBank/DDBJ databases">
        <title>Aquibacillus rhizosphaerae LR5S19.</title>
        <authorList>
            <person name="Sun J.-Q."/>
        </authorList>
    </citation>
    <scope>NUCLEOTIDE SEQUENCE [LARGE SCALE GENOMIC DNA]</scope>
    <source>
        <strain evidence="2 3">LR5S19</strain>
    </source>
</reference>
<dbReference type="Pfam" id="PF17428">
    <property type="entry name" value="DUF5412"/>
    <property type="match status" value="1"/>
</dbReference>
<evidence type="ECO:0000256" key="1">
    <source>
        <dbReference type="SAM" id="Phobius"/>
    </source>
</evidence>
<feature type="transmembrane region" description="Helical" evidence="1">
    <location>
        <begin position="7"/>
        <end position="27"/>
    </location>
</feature>
<feature type="transmembrane region" description="Helical" evidence="1">
    <location>
        <begin position="33"/>
        <end position="50"/>
    </location>
</feature>
<gene>
    <name evidence="2" type="ORF">QQS35_07150</name>
</gene>
<name>A0ABT7L307_9BACI</name>
<comment type="caution">
    <text evidence="2">The sequence shown here is derived from an EMBL/GenBank/DDBJ whole genome shotgun (WGS) entry which is preliminary data.</text>
</comment>
<dbReference type="Proteomes" id="UP001235343">
    <property type="component" value="Unassembled WGS sequence"/>
</dbReference>
<keyword evidence="1" id="KW-0472">Membrane</keyword>
<proteinExistence type="predicted"/>
<feature type="transmembrane region" description="Helical" evidence="1">
    <location>
        <begin position="62"/>
        <end position="85"/>
    </location>
</feature>
<dbReference type="InterPro" id="IPR035406">
    <property type="entry name" value="DUF5412"/>
</dbReference>
<organism evidence="2 3">
    <name type="scientific">Aquibacillus rhizosphaerae</name>
    <dbReference type="NCBI Taxonomy" id="3051431"/>
    <lineage>
        <taxon>Bacteria</taxon>
        <taxon>Bacillati</taxon>
        <taxon>Bacillota</taxon>
        <taxon>Bacilli</taxon>
        <taxon>Bacillales</taxon>
        <taxon>Bacillaceae</taxon>
        <taxon>Aquibacillus</taxon>
    </lineage>
</organism>
<evidence type="ECO:0000313" key="3">
    <source>
        <dbReference type="Proteomes" id="UP001235343"/>
    </source>
</evidence>
<keyword evidence="1" id="KW-0812">Transmembrane</keyword>
<evidence type="ECO:0000313" key="2">
    <source>
        <dbReference type="EMBL" id="MDL4840234.1"/>
    </source>
</evidence>
<accession>A0ABT7L307</accession>